<dbReference type="RefSeq" id="WP_073078495.1">
    <property type="nucleotide sequence ID" value="NZ_FQXV01000006.1"/>
</dbReference>
<dbReference type="InterPro" id="IPR039697">
    <property type="entry name" value="Alcohol_dehydrogenase_Fe"/>
</dbReference>
<dbReference type="InterPro" id="IPR001670">
    <property type="entry name" value="ADH_Fe/GldA"/>
</dbReference>
<organism evidence="6 7">
    <name type="scientific">Sporobacter termitidis DSM 10068</name>
    <dbReference type="NCBI Taxonomy" id="1123282"/>
    <lineage>
        <taxon>Bacteria</taxon>
        <taxon>Bacillati</taxon>
        <taxon>Bacillota</taxon>
        <taxon>Clostridia</taxon>
        <taxon>Eubacteriales</taxon>
        <taxon>Oscillospiraceae</taxon>
        <taxon>Sporobacter</taxon>
    </lineage>
</organism>
<dbReference type="PANTHER" id="PTHR11496">
    <property type="entry name" value="ALCOHOL DEHYDROGENASE"/>
    <property type="match status" value="1"/>
</dbReference>
<evidence type="ECO:0000259" key="4">
    <source>
        <dbReference type="Pfam" id="PF00465"/>
    </source>
</evidence>
<keyword evidence="2" id="KW-0560">Oxidoreductase</keyword>
<gene>
    <name evidence="6" type="ORF">SAMN02745823_02047</name>
</gene>
<evidence type="ECO:0000259" key="5">
    <source>
        <dbReference type="Pfam" id="PF25137"/>
    </source>
</evidence>
<proteinExistence type="inferred from homology"/>
<sequence length="385" mass="40872">MISTYSQLCPVIFGAGAVSRLADKVKELSGTKALCIFDDGVKAAGISDRITKALYDAGIAVATFDEVLPDAPDKMVDRAGKLAQEEKADIVIGIGGGSSLDTAKAASVLMENPLPIKQYFVSKGGKFKTTMPLILIPTTSGTGSEVSIMAVIHDEETHMKDSVLRAADLAIVDPELTLTVPKRITAMTGFDALSHAIEAYTTNCTNPKADILTLEVMRLVMNNLARACDNGGDLEARTNLSLASNLAGMAFNDAFLHFGHAIAHEFGVVFHMPHGMACALTVPEVIRFSSDVAPERTKKIAKALGVDFPAAATAAEVGELAAAKVRSLMKMLEIKSLKEQGISLEAAMNCAEGAIAHNPFINCALKPIDPPALKVLIQQIYDNYQ</sequence>
<reference evidence="6 7" key="1">
    <citation type="submission" date="2016-11" db="EMBL/GenBank/DDBJ databases">
        <authorList>
            <person name="Jaros S."/>
            <person name="Januszkiewicz K."/>
            <person name="Wedrychowicz H."/>
        </authorList>
    </citation>
    <scope>NUCLEOTIDE SEQUENCE [LARGE SCALE GENOMIC DNA]</scope>
    <source>
        <strain evidence="6 7">DSM 10068</strain>
    </source>
</reference>
<dbReference type="Gene3D" id="3.40.50.1970">
    <property type="match status" value="1"/>
</dbReference>
<dbReference type="InterPro" id="IPR056798">
    <property type="entry name" value="ADH_Fe_C"/>
</dbReference>
<feature type="domain" description="Alcohol dehydrogenase iron-type/glycerol dehydrogenase GldA" evidence="4">
    <location>
        <begin position="11"/>
        <end position="174"/>
    </location>
</feature>
<evidence type="ECO:0000313" key="7">
    <source>
        <dbReference type="Proteomes" id="UP000183995"/>
    </source>
</evidence>
<dbReference type="InterPro" id="IPR018211">
    <property type="entry name" value="ADH_Fe_CS"/>
</dbReference>
<dbReference type="CDD" id="cd14863">
    <property type="entry name" value="Fe-ADH-like"/>
    <property type="match status" value="1"/>
</dbReference>
<dbReference type="AlphaFoldDB" id="A0A1M5XUA3"/>
<protein>
    <submittedName>
        <fullName evidence="6">1,3-propanediol dehydrogenase</fullName>
    </submittedName>
</protein>
<feature type="domain" description="Fe-containing alcohol dehydrogenase-like C-terminal" evidence="5">
    <location>
        <begin position="185"/>
        <end position="358"/>
    </location>
</feature>
<dbReference type="Gene3D" id="1.20.1090.10">
    <property type="entry name" value="Dehydroquinate synthase-like - alpha domain"/>
    <property type="match status" value="1"/>
</dbReference>
<dbReference type="PANTHER" id="PTHR11496:SF102">
    <property type="entry name" value="ALCOHOL DEHYDROGENASE 4"/>
    <property type="match status" value="1"/>
</dbReference>
<dbReference type="OrthoDB" id="9804734at2"/>
<dbReference type="GO" id="GO:0004022">
    <property type="term" value="F:alcohol dehydrogenase (NAD+) activity"/>
    <property type="evidence" value="ECO:0007669"/>
    <property type="project" value="TreeGrafter"/>
</dbReference>
<keyword evidence="3" id="KW-0520">NAD</keyword>
<accession>A0A1M5XUA3</accession>
<evidence type="ECO:0000313" key="6">
    <source>
        <dbReference type="EMBL" id="SHI03405.1"/>
    </source>
</evidence>
<dbReference type="STRING" id="1123282.SAMN02745823_02047"/>
<dbReference type="GO" id="GO:0046872">
    <property type="term" value="F:metal ion binding"/>
    <property type="evidence" value="ECO:0007669"/>
    <property type="project" value="InterPro"/>
</dbReference>
<name>A0A1M5XUA3_9FIRM</name>
<dbReference type="PROSITE" id="PS00913">
    <property type="entry name" value="ADH_IRON_1"/>
    <property type="match status" value="1"/>
</dbReference>
<dbReference type="Pfam" id="PF00465">
    <property type="entry name" value="Fe-ADH"/>
    <property type="match status" value="1"/>
</dbReference>
<evidence type="ECO:0000256" key="3">
    <source>
        <dbReference type="ARBA" id="ARBA00023027"/>
    </source>
</evidence>
<keyword evidence="7" id="KW-1185">Reference proteome</keyword>
<dbReference type="Pfam" id="PF25137">
    <property type="entry name" value="ADH_Fe_C"/>
    <property type="match status" value="1"/>
</dbReference>
<dbReference type="EMBL" id="FQXV01000006">
    <property type="protein sequence ID" value="SHI03405.1"/>
    <property type="molecule type" value="Genomic_DNA"/>
</dbReference>
<evidence type="ECO:0000256" key="2">
    <source>
        <dbReference type="ARBA" id="ARBA00023002"/>
    </source>
</evidence>
<dbReference type="SUPFAM" id="SSF56796">
    <property type="entry name" value="Dehydroquinate synthase-like"/>
    <property type="match status" value="1"/>
</dbReference>
<dbReference type="FunFam" id="3.40.50.1970:FF:000003">
    <property type="entry name" value="Alcohol dehydrogenase, iron-containing"/>
    <property type="match status" value="1"/>
</dbReference>
<evidence type="ECO:0000256" key="1">
    <source>
        <dbReference type="ARBA" id="ARBA00007358"/>
    </source>
</evidence>
<comment type="similarity">
    <text evidence="1">Belongs to the iron-containing alcohol dehydrogenase family.</text>
</comment>
<dbReference type="Proteomes" id="UP000183995">
    <property type="component" value="Unassembled WGS sequence"/>
</dbReference>